<dbReference type="GO" id="GO:0046872">
    <property type="term" value="F:metal ion binding"/>
    <property type="evidence" value="ECO:0007669"/>
    <property type="project" value="UniProtKB-KW"/>
</dbReference>
<keyword evidence="3" id="KW-0479">Metal-binding</keyword>
<proteinExistence type="inferred from homology"/>
<dbReference type="PANTHER" id="PTHR11080">
    <property type="entry name" value="PYRAZINAMIDASE/NICOTINAMIDASE"/>
    <property type="match status" value="1"/>
</dbReference>
<protein>
    <recommendedName>
        <fullName evidence="6">nicotinamidase</fullName>
        <ecNumber evidence="6">3.5.1.19</ecNumber>
    </recommendedName>
    <alternativeName>
        <fullName evidence="7">Nicotinamide deamidase</fullName>
    </alternativeName>
</protein>
<dbReference type="EMBL" id="JADIMQ010000088">
    <property type="protein sequence ID" value="MBO8448844.1"/>
    <property type="molecule type" value="Genomic_DNA"/>
</dbReference>
<sequence length="205" mass="21935">MNSASESPETRECSALVVVDMLNDFIDGSMACTGAKEAVRHAAAFIDSLTSSEEADENGIFGQYPILFVCDHHPSGHCSFLQNGGQWPAHCVEGTRGSAIHDILTPYISEELVFYKGCDCGKEQYSGFEGLNRAGQSVGEILDILDIGTVYLCGIATEFCVKATAMDLAAAGKEVRLRVDSLAYVSEEGHRKALGEMQAAGILLC</sequence>
<dbReference type="Gene3D" id="3.40.50.850">
    <property type="entry name" value="Isochorismatase-like"/>
    <property type="match status" value="1"/>
</dbReference>
<dbReference type="PANTHER" id="PTHR11080:SF2">
    <property type="entry name" value="LD05707P"/>
    <property type="match status" value="1"/>
</dbReference>
<keyword evidence="2" id="KW-0662">Pyridine nucleotide biosynthesis</keyword>
<gene>
    <name evidence="9" type="ORF">IAC29_06195</name>
</gene>
<accession>A0A9D9HFK1</accession>
<evidence type="ECO:0000256" key="6">
    <source>
        <dbReference type="ARBA" id="ARBA00039017"/>
    </source>
</evidence>
<evidence type="ECO:0000313" key="10">
    <source>
        <dbReference type="Proteomes" id="UP000810252"/>
    </source>
</evidence>
<dbReference type="Proteomes" id="UP000810252">
    <property type="component" value="Unassembled WGS sequence"/>
</dbReference>
<evidence type="ECO:0000313" key="9">
    <source>
        <dbReference type="EMBL" id="MBO8448844.1"/>
    </source>
</evidence>
<dbReference type="GO" id="GO:0008936">
    <property type="term" value="F:nicotinamidase activity"/>
    <property type="evidence" value="ECO:0007669"/>
    <property type="project" value="UniProtKB-EC"/>
</dbReference>
<comment type="caution">
    <text evidence="9">The sequence shown here is derived from an EMBL/GenBank/DDBJ whole genome shotgun (WGS) entry which is preliminary data.</text>
</comment>
<evidence type="ECO:0000256" key="3">
    <source>
        <dbReference type="ARBA" id="ARBA00022723"/>
    </source>
</evidence>
<comment type="similarity">
    <text evidence="1">Belongs to the isochorismatase family.</text>
</comment>
<feature type="domain" description="Isochorismatase-like" evidence="8">
    <location>
        <begin position="14"/>
        <end position="201"/>
    </location>
</feature>
<dbReference type="AlphaFoldDB" id="A0A9D9HFK1"/>
<evidence type="ECO:0000256" key="7">
    <source>
        <dbReference type="ARBA" id="ARBA00043224"/>
    </source>
</evidence>
<evidence type="ECO:0000256" key="2">
    <source>
        <dbReference type="ARBA" id="ARBA00022642"/>
    </source>
</evidence>
<dbReference type="InterPro" id="IPR036380">
    <property type="entry name" value="Isochorismatase-like_sf"/>
</dbReference>
<dbReference type="Pfam" id="PF00857">
    <property type="entry name" value="Isochorismatase"/>
    <property type="match status" value="1"/>
</dbReference>
<evidence type="ECO:0000256" key="4">
    <source>
        <dbReference type="ARBA" id="ARBA00022801"/>
    </source>
</evidence>
<reference evidence="9" key="1">
    <citation type="submission" date="2020-10" db="EMBL/GenBank/DDBJ databases">
        <authorList>
            <person name="Gilroy R."/>
        </authorList>
    </citation>
    <scope>NUCLEOTIDE SEQUENCE</scope>
    <source>
        <strain evidence="9">20514</strain>
    </source>
</reference>
<dbReference type="InterPro" id="IPR000868">
    <property type="entry name" value="Isochorismatase-like_dom"/>
</dbReference>
<evidence type="ECO:0000259" key="8">
    <source>
        <dbReference type="Pfam" id="PF00857"/>
    </source>
</evidence>
<dbReference type="EC" id="3.5.1.19" evidence="6"/>
<evidence type="ECO:0000256" key="5">
    <source>
        <dbReference type="ARBA" id="ARBA00037900"/>
    </source>
</evidence>
<dbReference type="SUPFAM" id="SSF52499">
    <property type="entry name" value="Isochorismatase-like hydrolases"/>
    <property type="match status" value="1"/>
</dbReference>
<organism evidence="9 10">
    <name type="scientific">Candidatus Cryptobacteroides merdigallinarum</name>
    <dbReference type="NCBI Taxonomy" id="2840770"/>
    <lineage>
        <taxon>Bacteria</taxon>
        <taxon>Pseudomonadati</taxon>
        <taxon>Bacteroidota</taxon>
        <taxon>Bacteroidia</taxon>
        <taxon>Bacteroidales</taxon>
        <taxon>Candidatus Cryptobacteroides</taxon>
    </lineage>
</organism>
<comment type="pathway">
    <text evidence="5">Cofactor biosynthesis; nicotinate biosynthesis; nicotinate from nicotinamide: step 1/1.</text>
</comment>
<evidence type="ECO:0000256" key="1">
    <source>
        <dbReference type="ARBA" id="ARBA00006336"/>
    </source>
</evidence>
<dbReference type="InterPro" id="IPR052347">
    <property type="entry name" value="Isochorismatase_Nicotinamidase"/>
</dbReference>
<name>A0A9D9HFK1_9BACT</name>
<keyword evidence="4" id="KW-0378">Hydrolase</keyword>
<dbReference type="GO" id="GO:0019363">
    <property type="term" value="P:pyridine nucleotide biosynthetic process"/>
    <property type="evidence" value="ECO:0007669"/>
    <property type="project" value="UniProtKB-KW"/>
</dbReference>
<reference evidence="9" key="2">
    <citation type="journal article" date="2021" name="PeerJ">
        <title>Extensive microbial diversity within the chicken gut microbiome revealed by metagenomics and culture.</title>
        <authorList>
            <person name="Gilroy R."/>
            <person name="Ravi A."/>
            <person name="Getino M."/>
            <person name="Pursley I."/>
            <person name="Horton D.L."/>
            <person name="Alikhan N.F."/>
            <person name="Baker D."/>
            <person name="Gharbi K."/>
            <person name="Hall N."/>
            <person name="Watson M."/>
            <person name="Adriaenssens E.M."/>
            <person name="Foster-Nyarko E."/>
            <person name="Jarju S."/>
            <person name="Secka A."/>
            <person name="Antonio M."/>
            <person name="Oren A."/>
            <person name="Chaudhuri R.R."/>
            <person name="La Ragione R."/>
            <person name="Hildebrand F."/>
            <person name="Pallen M.J."/>
        </authorList>
    </citation>
    <scope>NUCLEOTIDE SEQUENCE</scope>
    <source>
        <strain evidence="9">20514</strain>
    </source>
</reference>